<dbReference type="GO" id="GO:0016757">
    <property type="term" value="F:glycosyltransferase activity"/>
    <property type="evidence" value="ECO:0007669"/>
    <property type="project" value="InterPro"/>
</dbReference>
<proteinExistence type="predicted"/>
<dbReference type="PANTHER" id="PTHR45947:SF3">
    <property type="entry name" value="SULFOQUINOVOSYL TRANSFERASE SQD2"/>
    <property type="match status" value="1"/>
</dbReference>
<accession>S2S783</accession>
<dbReference type="PATRIC" id="fig|1256206.3.peg.902"/>
<reference evidence="2 3" key="1">
    <citation type="journal article" date="2013" name="PLoS ONE">
        <title>Lactobacillus paracasei comparative genomics: towards species pan-genome definition and exploitation of diversity.</title>
        <authorList>
            <person name="Smokvina T."/>
            <person name="Wels M."/>
            <person name="Polka J."/>
            <person name="Chervaux C."/>
            <person name="Brisse S."/>
            <person name="Boekhorst J."/>
            <person name="van Hylckama Vlieg J.E."/>
            <person name="Siezen R.J."/>
        </authorList>
    </citation>
    <scope>NUCLEOTIDE SEQUENCE [LARGE SCALE GENOMIC DNA]</scope>
    <source>
        <strain evidence="2 3">Lpp126</strain>
    </source>
</reference>
<dbReference type="AlphaFoldDB" id="S2S783"/>
<dbReference type="Gene3D" id="3.40.50.2000">
    <property type="entry name" value="Glycogen Phosphorylase B"/>
    <property type="match status" value="2"/>
</dbReference>
<feature type="domain" description="Glycosyl transferase family 1" evidence="1">
    <location>
        <begin position="83"/>
        <end position="199"/>
    </location>
</feature>
<dbReference type="SUPFAM" id="SSF53756">
    <property type="entry name" value="UDP-Glycosyltransferase/glycogen phosphorylase"/>
    <property type="match status" value="1"/>
</dbReference>
<evidence type="ECO:0000259" key="1">
    <source>
        <dbReference type="Pfam" id="PF00534"/>
    </source>
</evidence>
<dbReference type="Pfam" id="PF00534">
    <property type="entry name" value="Glycos_transf_1"/>
    <property type="match status" value="1"/>
</dbReference>
<comment type="caution">
    <text evidence="2">The sequence shown here is derived from an EMBL/GenBank/DDBJ whole genome shotgun (WGS) entry which is preliminary data.</text>
</comment>
<dbReference type="Proteomes" id="UP000014243">
    <property type="component" value="Unassembled WGS sequence"/>
</dbReference>
<name>S2S783_LACPA</name>
<keyword evidence="2" id="KW-0808">Transferase</keyword>
<dbReference type="InterPro" id="IPR050194">
    <property type="entry name" value="Glycosyltransferase_grp1"/>
</dbReference>
<protein>
    <submittedName>
        <fullName evidence="2">Glycosyl transferase 4</fullName>
    </submittedName>
</protein>
<dbReference type="InterPro" id="IPR001296">
    <property type="entry name" value="Glyco_trans_1"/>
</dbReference>
<gene>
    <name evidence="2" type="ORF">Lpp126_05860</name>
</gene>
<dbReference type="PANTHER" id="PTHR45947">
    <property type="entry name" value="SULFOQUINOVOSYL TRANSFERASE SQD2"/>
    <property type="match status" value="1"/>
</dbReference>
<organism evidence="2 3">
    <name type="scientific">Lacticaseibacillus paracasei subsp. paracasei Lpp126</name>
    <dbReference type="NCBI Taxonomy" id="1256206"/>
    <lineage>
        <taxon>Bacteria</taxon>
        <taxon>Bacillati</taxon>
        <taxon>Bacillota</taxon>
        <taxon>Bacilli</taxon>
        <taxon>Lactobacillales</taxon>
        <taxon>Lactobacillaceae</taxon>
        <taxon>Lacticaseibacillus</taxon>
    </lineage>
</organism>
<evidence type="ECO:0000313" key="3">
    <source>
        <dbReference type="Proteomes" id="UP000014243"/>
    </source>
</evidence>
<sequence>MVALDLRFIRLFFQGTIFIHVHGVTTNYPQAERILRVLMPKAKTVNLAASLEAGQWLFHGEKFTVVPNAIDYKRYIFDQTKRMEIRTKLNIGEHQILLLQVGVFNEQKNQMYSVHLLQKLHNRRRFRLLFVGDGKNKEAVVEKTHQWQLDESVMFVPPSEDMQALYSAADVLLFPSIFEPFGMVAIEAQANGLPVFESEHVPDVTAVVDGLSRKIQLSQSDEWLKAIERSEIRGGKIIDKGLIARDFGMSNFEIQSAAKKLAKFMENEVNKY</sequence>
<dbReference type="EMBL" id="ANKC01000405">
    <property type="protein sequence ID" value="EPC79631.1"/>
    <property type="molecule type" value="Genomic_DNA"/>
</dbReference>
<evidence type="ECO:0000313" key="2">
    <source>
        <dbReference type="EMBL" id="EPC79631.1"/>
    </source>
</evidence>